<dbReference type="RefSeq" id="WP_210658731.1">
    <property type="nucleotide sequence ID" value="NZ_JAGKQQ010000001.1"/>
</dbReference>
<evidence type="ECO:0000313" key="2">
    <source>
        <dbReference type="EMBL" id="MBP3958599.1"/>
    </source>
</evidence>
<dbReference type="PROSITE" id="PS51471">
    <property type="entry name" value="FE2OG_OXY"/>
    <property type="match status" value="1"/>
</dbReference>
<sequence length="179" mass="19729">MTPSLLESGSIRLSADFLPGGYALYEHLVASVVWDTRIRARKSASFGVPYNYSGIEWPHTPIPDVVAPLFARVTGEVGFEPNNCLANYYPDGKSSMGFHSDSTAELEPSTGIAVVSLGAERTITFHRIDDKTVTESYRLSSGSLLWMCPEMQADWRHAILTDRDATGGRISLTFRRVKA</sequence>
<keyword evidence="2" id="KW-0560">Oxidoreductase</keyword>
<dbReference type="PANTHER" id="PTHR31212">
    <property type="entry name" value="ALPHA-KETOGLUTARATE-DEPENDENT DIOXYGENASE ALKB HOMOLOG 3"/>
    <property type="match status" value="1"/>
</dbReference>
<gene>
    <name evidence="2" type="ORF">J8F10_25400</name>
</gene>
<dbReference type="GO" id="GO:0051213">
    <property type="term" value="F:dioxygenase activity"/>
    <property type="evidence" value="ECO:0007669"/>
    <property type="project" value="UniProtKB-KW"/>
</dbReference>
<evidence type="ECO:0000313" key="3">
    <source>
        <dbReference type="Proteomes" id="UP000676565"/>
    </source>
</evidence>
<name>A0ABS5BXY0_9BACT</name>
<dbReference type="Pfam" id="PF13532">
    <property type="entry name" value="2OG-FeII_Oxy_2"/>
    <property type="match status" value="1"/>
</dbReference>
<dbReference type="InterPro" id="IPR027450">
    <property type="entry name" value="AlkB-like"/>
</dbReference>
<proteinExistence type="predicted"/>
<keyword evidence="2" id="KW-0223">Dioxygenase</keyword>
<dbReference type="EMBL" id="JAGKQQ010000001">
    <property type="protein sequence ID" value="MBP3958599.1"/>
    <property type="molecule type" value="Genomic_DNA"/>
</dbReference>
<dbReference type="InterPro" id="IPR037151">
    <property type="entry name" value="AlkB-like_sf"/>
</dbReference>
<organism evidence="2 3">
    <name type="scientific">Gemmata palustris</name>
    <dbReference type="NCBI Taxonomy" id="2822762"/>
    <lineage>
        <taxon>Bacteria</taxon>
        <taxon>Pseudomonadati</taxon>
        <taxon>Planctomycetota</taxon>
        <taxon>Planctomycetia</taxon>
        <taxon>Gemmatales</taxon>
        <taxon>Gemmataceae</taxon>
        <taxon>Gemmata</taxon>
    </lineage>
</organism>
<reference evidence="2 3" key="1">
    <citation type="submission" date="2021-04" db="EMBL/GenBank/DDBJ databases">
        <authorList>
            <person name="Ivanova A."/>
        </authorList>
    </citation>
    <scope>NUCLEOTIDE SEQUENCE [LARGE SCALE GENOMIC DNA]</scope>
    <source>
        <strain evidence="2 3">G18</strain>
    </source>
</reference>
<dbReference type="Gene3D" id="2.60.120.590">
    <property type="entry name" value="Alpha-ketoglutarate-dependent dioxygenase AlkB-like"/>
    <property type="match status" value="1"/>
</dbReference>
<dbReference type="InterPro" id="IPR032854">
    <property type="entry name" value="ALKBH3"/>
</dbReference>
<keyword evidence="3" id="KW-1185">Reference proteome</keyword>
<dbReference type="SUPFAM" id="SSF51197">
    <property type="entry name" value="Clavaminate synthase-like"/>
    <property type="match status" value="1"/>
</dbReference>
<comment type="caution">
    <text evidence="2">The sequence shown here is derived from an EMBL/GenBank/DDBJ whole genome shotgun (WGS) entry which is preliminary data.</text>
</comment>
<feature type="domain" description="Fe2OG dioxygenase" evidence="1">
    <location>
        <begin position="80"/>
        <end position="178"/>
    </location>
</feature>
<dbReference type="PANTHER" id="PTHR31212:SF4">
    <property type="entry name" value="ALPHA-KETOGLUTARATE-DEPENDENT DIOXYGENASE ALKB HOMOLOG 3"/>
    <property type="match status" value="1"/>
</dbReference>
<protein>
    <submittedName>
        <fullName evidence="2">Alpha-ketoglutarate-dependent dioxygenase AlkB</fullName>
    </submittedName>
</protein>
<dbReference type="InterPro" id="IPR005123">
    <property type="entry name" value="Oxoglu/Fe-dep_dioxygenase_dom"/>
</dbReference>
<dbReference type="Proteomes" id="UP000676565">
    <property type="component" value="Unassembled WGS sequence"/>
</dbReference>
<evidence type="ECO:0000259" key="1">
    <source>
        <dbReference type="PROSITE" id="PS51471"/>
    </source>
</evidence>
<accession>A0ABS5BXY0</accession>